<dbReference type="PROSITE" id="PS00070">
    <property type="entry name" value="ALDEHYDE_DEHYDR_CYS"/>
    <property type="match status" value="1"/>
</dbReference>
<dbReference type="InterPro" id="IPR016163">
    <property type="entry name" value="Ald_DH_C"/>
</dbReference>
<dbReference type="GeneID" id="25727073"/>
<dbReference type="InterPro" id="IPR016160">
    <property type="entry name" value="Ald_DH_CS_CYS"/>
</dbReference>
<name>A0A0D2N3P9_9CHLO</name>
<dbReference type="SUPFAM" id="SSF53720">
    <property type="entry name" value="ALDH-like"/>
    <property type="match status" value="1"/>
</dbReference>
<dbReference type="InterPro" id="IPR016162">
    <property type="entry name" value="Ald_DH_N"/>
</dbReference>
<dbReference type="OrthoDB" id="310895at2759"/>
<reference evidence="4 5" key="1">
    <citation type="journal article" date="2013" name="BMC Genomics">
        <title>Reconstruction of the lipid metabolism for the microalga Monoraphidium neglectum from its genome sequence reveals characteristics suitable for biofuel production.</title>
        <authorList>
            <person name="Bogen C."/>
            <person name="Al-Dilaimi A."/>
            <person name="Albersmeier A."/>
            <person name="Wichmann J."/>
            <person name="Grundmann M."/>
            <person name="Rupp O."/>
            <person name="Lauersen K.J."/>
            <person name="Blifernez-Klassen O."/>
            <person name="Kalinowski J."/>
            <person name="Goesmann A."/>
            <person name="Mussgnug J.H."/>
            <person name="Kruse O."/>
        </authorList>
    </citation>
    <scope>NUCLEOTIDE SEQUENCE [LARGE SCALE GENOMIC DNA]</scope>
    <source>
        <strain evidence="4 5">SAG 48.87</strain>
    </source>
</reference>
<dbReference type="InterPro" id="IPR015590">
    <property type="entry name" value="Aldehyde_DH_dom"/>
</dbReference>
<evidence type="ECO:0000256" key="1">
    <source>
        <dbReference type="ARBA" id="ARBA00009986"/>
    </source>
</evidence>
<evidence type="ECO:0000256" key="2">
    <source>
        <dbReference type="ARBA" id="ARBA00023002"/>
    </source>
</evidence>
<dbReference type="STRING" id="145388.A0A0D2N3P9"/>
<dbReference type="Proteomes" id="UP000054498">
    <property type="component" value="Unassembled WGS sequence"/>
</dbReference>
<organism evidence="4 5">
    <name type="scientific">Monoraphidium neglectum</name>
    <dbReference type="NCBI Taxonomy" id="145388"/>
    <lineage>
        <taxon>Eukaryota</taxon>
        <taxon>Viridiplantae</taxon>
        <taxon>Chlorophyta</taxon>
        <taxon>core chlorophytes</taxon>
        <taxon>Chlorophyceae</taxon>
        <taxon>CS clade</taxon>
        <taxon>Sphaeropleales</taxon>
        <taxon>Selenastraceae</taxon>
        <taxon>Monoraphidium</taxon>
    </lineage>
</organism>
<evidence type="ECO:0000313" key="5">
    <source>
        <dbReference type="Proteomes" id="UP000054498"/>
    </source>
</evidence>
<dbReference type="EMBL" id="KK100307">
    <property type="protein sequence ID" value="KIZ06992.1"/>
    <property type="molecule type" value="Genomic_DNA"/>
</dbReference>
<dbReference type="Pfam" id="PF00171">
    <property type="entry name" value="Aldedh"/>
    <property type="match status" value="1"/>
</dbReference>
<accession>A0A0D2N3P9</accession>
<keyword evidence="5" id="KW-1185">Reference proteome</keyword>
<proteinExistence type="inferred from homology"/>
<comment type="similarity">
    <text evidence="1">Belongs to the aldehyde dehydrogenase family.</text>
</comment>
<feature type="domain" description="Aldehyde dehydrogenase" evidence="3">
    <location>
        <begin position="44"/>
        <end position="283"/>
    </location>
</feature>
<dbReference type="Gene3D" id="3.40.309.10">
    <property type="entry name" value="Aldehyde Dehydrogenase, Chain A, domain 2"/>
    <property type="match status" value="1"/>
</dbReference>
<evidence type="ECO:0000313" key="4">
    <source>
        <dbReference type="EMBL" id="KIZ06992.1"/>
    </source>
</evidence>
<keyword evidence="2" id="KW-0560">Oxidoreductase</keyword>
<dbReference type="FunFam" id="3.40.309.10:FF:000001">
    <property type="entry name" value="Mitochondrial aldehyde dehydrogenase 2"/>
    <property type="match status" value="1"/>
</dbReference>
<dbReference type="KEGG" id="mng:MNEG_0955"/>
<dbReference type="RefSeq" id="XP_013906011.1">
    <property type="nucleotide sequence ID" value="XM_014050557.1"/>
</dbReference>
<dbReference type="PANTHER" id="PTHR11699">
    <property type="entry name" value="ALDEHYDE DEHYDROGENASE-RELATED"/>
    <property type="match status" value="1"/>
</dbReference>
<gene>
    <name evidence="4" type="ORF">MNEG_0955</name>
</gene>
<protein>
    <recommendedName>
        <fullName evidence="3">Aldehyde dehydrogenase domain-containing protein</fullName>
    </recommendedName>
</protein>
<dbReference type="AlphaFoldDB" id="A0A0D2N3P9"/>
<sequence length="293" mass="31288">MSNDACVNAASASTGLSYTRPRAATASGSSSEASSVKVVHAVLTKVRRLVAEAGGRYPEPFTLELGSKNPLIVEPDSDLDLAFQPPSSQDVIFFHQGQVCCAGSRVFVHEAVYDVFVARSTRAAQDRPVGNPFEAEVLQGPQVDSAEFNKAMRHINLGRTEGARLAAGGRRVRDKGFFVEPTVFTGGRDDMTIARDETFGPVQSIMSYKSLDEVRKLVIKRANATPSGLAAGVFSSNLDTVNTLARALKGGTVAVPIRSYKDSGMGREKGEDALQHYTQVKAVVQQLRGAAGI</sequence>
<dbReference type="InterPro" id="IPR016161">
    <property type="entry name" value="Ald_DH/histidinol_DH"/>
</dbReference>
<dbReference type="GO" id="GO:0016620">
    <property type="term" value="F:oxidoreductase activity, acting on the aldehyde or oxo group of donors, NAD or NADP as acceptor"/>
    <property type="evidence" value="ECO:0007669"/>
    <property type="project" value="InterPro"/>
</dbReference>
<dbReference type="Gene3D" id="3.40.605.10">
    <property type="entry name" value="Aldehyde Dehydrogenase, Chain A, domain 1"/>
    <property type="match status" value="1"/>
</dbReference>
<evidence type="ECO:0000259" key="3">
    <source>
        <dbReference type="Pfam" id="PF00171"/>
    </source>
</evidence>